<feature type="binding site" evidence="12">
    <location>
        <position position="334"/>
    </location>
    <ligand>
        <name>UDP-N-acetyl-alpha-D-glucosamine</name>
        <dbReference type="ChEBI" id="CHEBI:57705"/>
    </ligand>
</feature>
<evidence type="ECO:0000256" key="10">
    <source>
        <dbReference type="ARBA" id="ARBA00038367"/>
    </source>
</evidence>
<dbReference type="Pfam" id="PF00275">
    <property type="entry name" value="EPSP_synthase"/>
    <property type="match status" value="1"/>
</dbReference>
<keyword evidence="7 12" id="KW-0573">Peptidoglycan synthesis</keyword>
<evidence type="ECO:0000256" key="7">
    <source>
        <dbReference type="ARBA" id="ARBA00022984"/>
    </source>
</evidence>
<evidence type="ECO:0000256" key="1">
    <source>
        <dbReference type="ARBA" id="ARBA00004496"/>
    </source>
</evidence>
<evidence type="ECO:0000256" key="12">
    <source>
        <dbReference type="HAMAP-Rule" id="MF_00111"/>
    </source>
</evidence>
<sequence>MDRIRIEGGQPLSGRIAISGAKNACLTLMPAALLTDQPLMLTNAPRLADIATMSALLRSLGCEIANLQGGRVLAISAANLTSDTAHYDIVRKMRASILVLGPMLARHGRARVSLPGGCAIGARPVDLHLKGLERLGASLTLADGYVEAEAPGGLVGAEVAFPFVSVGATENLLMAATLARGTTVLKNAAREPEITDLAACLTRMGARIEGAGTDTVTIEGVRSLGAATHPVLPDRVELGTYMIAPAIAGGSVVLTGAERGLVGALIERLEAADIAVEDVPEAEGGGLRVSRRNGRILPVEIATAPFPGFPTDLQAQMMALLCLAEGESHIDERIFENRFMHVPELARMGARIDIHGGSARITGVERLKGAPVMATDLRASVSLILAGLAAEGETVVSRVYHLDRGYERLEEKLGACGARIARLSED</sequence>
<dbReference type="InterPro" id="IPR013792">
    <property type="entry name" value="RNA3'P_cycl/enolpyr_Trfase_a/b"/>
</dbReference>
<keyword evidence="5 12" id="KW-0808">Transferase</keyword>
<gene>
    <name evidence="12 14" type="primary">murA</name>
    <name evidence="14" type="ORF">LNKW23_11360</name>
</gene>
<comment type="caution">
    <text evidence="12">Lacks conserved residue(s) required for the propagation of feature annotation.</text>
</comment>
<comment type="catalytic activity">
    <reaction evidence="11 12">
        <text>phosphoenolpyruvate + UDP-N-acetyl-alpha-D-glucosamine = UDP-N-acetyl-3-O-(1-carboxyvinyl)-alpha-D-glucosamine + phosphate</text>
        <dbReference type="Rhea" id="RHEA:18681"/>
        <dbReference type="ChEBI" id="CHEBI:43474"/>
        <dbReference type="ChEBI" id="CHEBI:57705"/>
        <dbReference type="ChEBI" id="CHEBI:58702"/>
        <dbReference type="ChEBI" id="CHEBI:68483"/>
        <dbReference type="EC" id="2.5.1.7"/>
    </reaction>
</comment>
<dbReference type="PANTHER" id="PTHR43783">
    <property type="entry name" value="UDP-N-ACETYLGLUCOSAMINE 1-CARBOXYVINYLTRANSFERASE"/>
    <property type="match status" value="1"/>
</dbReference>
<feature type="binding site" evidence="12">
    <location>
        <position position="94"/>
    </location>
    <ligand>
        <name>UDP-N-acetyl-alpha-D-glucosamine</name>
        <dbReference type="ChEBI" id="CHEBI:57705"/>
    </ligand>
</feature>
<dbReference type="InterPro" id="IPR050068">
    <property type="entry name" value="MurA_subfamily"/>
</dbReference>
<evidence type="ECO:0000256" key="5">
    <source>
        <dbReference type="ARBA" id="ARBA00022679"/>
    </source>
</evidence>
<dbReference type="RefSeq" id="WP_285670658.1">
    <property type="nucleotide sequence ID" value="NZ_BSYI01000006.1"/>
</dbReference>
<keyword evidence="15" id="KW-1185">Reference proteome</keyword>
<evidence type="ECO:0000256" key="6">
    <source>
        <dbReference type="ARBA" id="ARBA00022960"/>
    </source>
</evidence>
<keyword evidence="4 12" id="KW-0132">Cell division</keyword>
<dbReference type="NCBIfam" id="TIGR01072">
    <property type="entry name" value="murA"/>
    <property type="match status" value="1"/>
</dbReference>
<comment type="subcellular location">
    <subcellularLocation>
        <location evidence="1 12">Cytoplasm</location>
    </subcellularLocation>
</comment>
<keyword evidence="3 12" id="KW-0963">Cytoplasm</keyword>
<feature type="binding site" evidence="12">
    <location>
        <begin position="123"/>
        <end position="127"/>
    </location>
    <ligand>
        <name>UDP-N-acetyl-alpha-D-glucosamine</name>
        <dbReference type="ChEBI" id="CHEBI:57705"/>
    </ligand>
</feature>
<comment type="function">
    <text evidence="12">Cell wall formation. Adds enolpyruvyl to UDP-N-acetylglucosamine.</text>
</comment>
<keyword evidence="12" id="KW-0670">Pyruvate</keyword>
<feature type="binding site" evidence="12">
    <location>
        <begin position="22"/>
        <end position="23"/>
    </location>
    <ligand>
        <name>phosphoenolpyruvate</name>
        <dbReference type="ChEBI" id="CHEBI:58702"/>
    </ligand>
</feature>
<comment type="similarity">
    <text evidence="10 12">Belongs to the EPSP synthase family. MurA subfamily.</text>
</comment>
<keyword evidence="8 12" id="KW-0131">Cell cycle</keyword>
<comment type="caution">
    <text evidence="14">The sequence shown here is derived from an EMBL/GenBank/DDBJ whole genome shotgun (WGS) entry which is preliminary data.</text>
</comment>
<dbReference type="InterPro" id="IPR036968">
    <property type="entry name" value="Enolpyruvate_Tfrase_sf"/>
</dbReference>
<evidence type="ECO:0000256" key="4">
    <source>
        <dbReference type="ARBA" id="ARBA00022618"/>
    </source>
</evidence>
<evidence type="ECO:0000256" key="8">
    <source>
        <dbReference type="ARBA" id="ARBA00023306"/>
    </source>
</evidence>
<dbReference type="SUPFAM" id="SSF55205">
    <property type="entry name" value="EPT/RTPC-like"/>
    <property type="match status" value="1"/>
</dbReference>
<dbReference type="InterPro" id="IPR005750">
    <property type="entry name" value="UDP_GlcNAc_COvinyl_MurA"/>
</dbReference>
<dbReference type="EC" id="2.5.1.7" evidence="12"/>
<proteinExistence type="inferred from homology"/>
<protein>
    <recommendedName>
        <fullName evidence="12">UDP-N-acetylglucosamine 1-carboxyvinyltransferase</fullName>
        <ecNumber evidence="12">2.5.1.7</ecNumber>
    </recommendedName>
    <alternativeName>
        <fullName evidence="12">Enoylpyruvate transferase</fullName>
    </alternativeName>
    <alternativeName>
        <fullName evidence="12">UDP-N-acetylglucosamine enolpyruvyl transferase</fullName>
        <shortName evidence="12">EPT</shortName>
    </alternativeName>
</protein>
<keyword evidence="6 12" id="KW-0133">Cell shape</keyword>
<evidence type="ECO:0000313" key="15">
    <source>
        <dbReference type="Proteomes" id="UP001239909"/>
    </source>
</evidence>
<reference evidence="14 15" key="1">
    <citation type="submission" date="2023-04" db="EMBL/GenBank/DDBJ databases">
        <title>Marinoamorphus aggregata gen. nov., sp. Nov., isolate from tissue of brittle star Ophioplocus japonicus.</title>
        <authorList>
            <person name="Kawano K."/>
            <person name="Sawayama S."/>
            <person name="Nakagawa S."/>
        </authorList>
    </citation>
    <scope>NUCLEOTIDE SEQUENCE [LARGE SCALE GENOMIC DNA]</scope>
    <source>
        <strain evidence="14 15">NKW23</strain>
    </source>
</reference>
<dbReference type="CDD" id="cd01555">
    <property type="entry name" value="UdpNAET"/>
    <property type="match status" value="1"/>
</dbReference>
<organism evidence="14 15">
    <name type="scientific">Paralimibaculum aggregatum</name>
    <dbReference type="NCBI Taxonomy" id="3036245"/>
    <lineage>
        <taxon>Bacteria</taxon>
        <taxon>Pseudomonadati</taxon>
        <taxon>Pseudomonadota</taxon>
        <taxon>Alphaproteobacteria</taxon>
        <taxon>Rhodobacterales</taxon>
        <taxon>Paracoccaceae</taxon>
        <taxon>Paralimibaculum</taxon>
    </lineage>
</organism>
<evidence type="ECO:0000256" key="11">
    <source>
        <dbReference type="ARBA" id="ARBA00047527"/>
    </source>
</evidence>
<dbReference type="EMBL" id="BSYI01000006">
    <property type="protein sequence ID" value="GMG81923.1"/>
    <property type="molecule type" value="Genomic_DNA"/>
</dbReference>
<keyword evidence="9 12" id="KW-0961">Cell wall biogenesis/degradation</keyword>
<accession>A0ABQ6LM68</accession>
<feature type="modified residue" description="2-(S-cysteinyl)pyruvic acid O-phosphothioketal" evidence="12">
    <location>
        <position position="118"/>
    </location>
</feature>
<dbReference type="Proteomes" id="UP001239909">
    <property type="component" value="Unassembled WGS sequence"/>
</dbReference>
<feature type="active site" description="Proton donor" evidence="12">
    <location>
        <position position="118"/>
    </location>
</feature>
<evidence type="ECO:0000256" key="2">
    <source>
        <dbReference type="ARBA" id="ARBA00004752"/>
    </source>
</evidence>
<evidence type="ECO:0000256" key="9">
    <source>
        <dbReference type="ARBA" id="ARBA00023316"/>
    </source>
</evidence>
<evidence type="ECO:0000259" key="13">
    <source>
        <dbReference type="Pfam" id="PF00275"/>
    </source>
</evidence>
<dbReference type="PANTHER" id="PTHR43783:SF1">
    <property type="entry name" value="UDP-N-ACETYLGLUCOSAMINE 1-CARBOXYVINYLTRANSFERASE"/>
    <property type="match status" value="1"/>
</dbReference>
<feature type="domain" description="Enolpyruvate transferase" evidence="13">
    <location>
        <begin position="7"/>
        <end position="413"/>
    </location>
</feature>
<dbReference type="Gene3D" id="3.65.10.10">
    <property type="entry name" value="Enolpyruvate transferase domain"/>
    <property type="match status" value="2"/>
</dbReference>
<feature type="binding site" evidence="12">
    <location>
        <position position="312"/>
    </location>
    <ligand>
        <name>UDP-N-acetyl-alpha-D-glucosamine</name>
        <dbReference type="ChEBI" id="CHEBI:57705"/>
    </ligand>
</feature>
<dbReference type="InterPro" id="IPR001986">
    <property type="entry name" value="Enolpyruvate_Tfrase_dom"/>
</dbReference>
<name>A0ABQ6LM68_9RHOB</name>
<comment type="pathway">
    <text evidence="2 12">Cell wall biogenesis; peptidoglycan biosynthesis.</text>
</comment>
<evidence type="ECO:0000313" key="14">
    <source>
        <dbReference type="EMBL" id="GMG81923.1"/>
    </source>
</evidence>
<dbReference type="NCBIfam" id="NF006873">
    <property type="entry name" value="PRK09369.1"/>
    <property type="match status" value="1"/>
</dbReference>
<dbReference type="HAMAP" id="MF_00111">
    <property type="entry name" value="MurA"/>
    <property type="match status" value="1"/>
</dbReference>
<evidence type="ECO:0000256" key="3">
    <source>
        <dbReference type="ARBA" id="ARBA00022490"/>
    </source>
</evidence>